<accession>C0PLZ7</accession>
<reference evidence="1" key="1">
    <citation type="journal article" date="2009" name="PLoS Genet.">
        <title>Sequencing, mapping, and analysis of 27,455 maize full-length cDNAs.</title>
        <authorList>
            <person name="Soderlund C."/>
            <person name="Descour A."/>
            <person name="Kudrna D."/>
            <person name="Bomhoff M."/>
            <person name="Boyd L."/>
            <person name="Currie J."/>
            <person name="Angelova A."/>
            <person name="Collura K."/>
            <person name="Wissotski M."/>
            <person name="Ashley E."/>
            <person name="Morrow D."/>
            <person name="Fernandes J."/>
            <person name="Walbot V."/>
            <person name="Yu Y."/>
        </authorList>
    </citation>
    <scope>NUCLEOTIDE SEQUENCE</scope>
    <source>
        <strain evidence="1">B73</strain>
    </source>
</reference>
<evidence type="ECO:0000313" key="1">
    <source>
        <dbReference type="EMBL" id="ACN36213.1"/>
    </source>
</evidence>
<sequence length="76" mass="9037">MHPGFDLSTIHKINYLTWRYTSVRLQTRSMDSFIEHICCVQQGTRVCVKNNIAPYYIYIYLCCSSNNMTVYSFHPY</sequence>
<reference evidence="1" key="2">
    <citation type="submission" date="2012-06" db="EMBL/GenBank/DDBJ databases">
        <authorList>
            <person name="Yu Y."/>
            <person name="Currie J."/>
            <person name="Lomeli R."/>
            <person name="Angelova A."/>
            <person name="Collura K."/>
            <person name="Wissotski M."/>
            <person name="Campos D."/>
            <person name="Kudrna D."/>
            <person name="Golser W."/>
            <person name="Ashely E."/>
            <person name="Descour A."/>
            <person name="Fernandes J."/>
            <person name="Soderlund C."/>
            <person name="Walbot V."/>
        </authorList>
    </citation>
    <scope>NUCLEOTIDE SEQUENCE</scope>
    <source>
        <strain evidence="1">B73</strain>
    </source>
</reference>
<dbReference type="EMBL" id="BT069316">
    <property type="protein sequence ID" value="ACN36213.1"/>
    <property type="molecule type" value="mRNA"/>
</dbReference>
<organism evidence="1">
    <name type="scientific">Zea mays</name>
    <name type="common">Maize</name>
    <dbReference type="NCBI Taxonomy" id="4577"/>
    <lineage>
        <taxon>Eukaryota</taxon>
        <taxon>Viridiplantae</taxon>
        <taxon>Streptophyta</taxon>
        <taxon>Embryophyta</taxon>
        <taxon>Tracheophyta</taxon>
        <taxon>Spermatophyta</taxon>
        <taxon>Magnoliopsida</taxon>
        <taxon>Liliopsida</taxon>
        <taxon>Poales</taxon>
        <taxon>Poaceae</taxon>
        <taxon>PACMAD clade</taxon>
        <taxon>Panicoideae</taxon>
        <taxon>Andropogonodae</taxon>
        <taxon>Andropogoneae</taxon>
        <taxon>Tripsacinae</taxon>
        <taxon>Zea</taxon>
    </lineage>
</organism>
<protein>
    <submittedName>
        <fullName evidence="1">Uncharacterized protein</fullName>
    </submittedName>
</protein>
<proteinExistence type="evidence at transcript level"/>
<name>C0PLZ7_MAIZE</name>
<dbReference type="AlphaFoldDB" id="C0PLZ7"/>